<reference evidence="1 2" key="1">
    <citation type="submission" date="2019-07" db="EMBL/GenBank/DDBJ databases">
        <title>Complete Genome Sequence of Leptotrichia goodfellowii Strain JCM 16774.</title>
        <authorList>
            <person name="Watanabe S."/>
            <person name="Cui L."/>
        </authorList>
    </citation>
    <scope>NUCLEOTIDE SEQUENCE [LARGE SCALE GENOMIC DNA]</scope>
    <source>
        <strain evidence="1 2">JCM16774</strain>
    </source>
</reference>
<accession>A0A510J7W5</accession>
<protein>
    <submittedName>
        <fullName evidence="1">Uncharacterized protein</fullName>
    </submittedName>
</protein>
<sequence>MEKKVMIVIGLMMLLNSCGMLRYGVEKTVYEMKEEKYANSLKEKEAGGAEEKDKKIVEGVIKDILKRPINKHVQFGEITLLIPENTRLNMKVGNIVDEKTGYGIPITFSKELHCIEKIHNNNKYSIFYNKTIPEISKIAQKIININGFKNTCN</sequence>
<name>A0A510J7W5_9FUSO</name>
<dbReference type="Proteomes" id="UP000321606">
    <property type="component" value="Chromosome"/>
</dbReference>
<dbReference type="EMBL" id="AP019822">
    <property type="protein sequence ID" value="BBM35146.1"/>
    <property type="molecule type" value="Genomic_DNA"/>
</dbReference>
<evidence type="ECO:0000313" key="2">
    <source>
        <dbReference type="Proteomes" id="UP000321606"/>
    </source>
</evidence>
<proteinExistence type="predicted"/>
<gene>
    <name evidence="1" type="ORF">JCM16774_0051</name>
</gene>
<dbReference type="AlphaFoldDB" id="A0A510J7W5"/>
<evidence type="ECO:0000313" key="1">
    <source>
        <dbReference type="EMBL" id="BBM35146.1"/>
    </source>
</evidence>
<dbReference type="KEGG" id="lgo:JCM16774_0051"/>
<organism evidence="1 2">
    <name type="scientific">Pseudoleptotrichia goodfellowii</name>
    <dbReference type="NCBI Taxonomy" id="157692"/>
    <lineage>
        <taxon>Bacteria</taxon>
        <taxon>Fusobacteriati</taxon>
        <taxon>Fusobacteriota</taxon>
        <taxon>Fusobacteriia</taxon>
        <taxon>Fusobacteriales</taxon>
        <taxon>Leptotrichiaceae</taxon>
        <taxon>Pseudoleptotrichia</taxon>
    </lineage>
</organism>
<dbReference type="STRING" id="714315.GCA_000516535_00055"/>
<dbReference type="RefSeq" id="WP_036055946.1">
    <property type="nucleotide sequence ID" value="NZ_AP019822.1"/>
</dbReference>